<evidence type="ECO:0000256" key="4">
    <source>
        <dbReference type="ARBA" id="ARBA00022741"/>
    </source>
</evidence>
<dbReference type="SMART" id="SM00382">
    <property type="entry name" value="AAA"/>
    <property type="match status" value="1"/>
</dbReference>
<dbReference type="PROSITE" id="PS50893">
    <property type="entry name" value="ABC_TRANSPORTER_2"/>
    <property type="match status" value="1"/>
</dbReference>
<evidence type="ECO:0000256" key="3">
    <source>
        <dbReference type="ARBA" id="ARBA00022692"/>
    </source>
</evidence>
<feature type="transmembrane region" description="Helical" evidence="9">
    <location>
        <begin position="494"/>
        <end position="515"/>
    </location>
</feature>
<dbReference type="InterPro" id="IPR013525">
    <property type="entry name" value="ABC2_TM"/>
</dbReference>
<reference evidence="11 12" key="1">
    <citation type="journal article" date="2015" name="Genome Biol. Evol.">
        <title>Comparative Genomics of a Bacterivorous Green Alga Reveals Evolutionary Causalities and Consequences of Phago-Mixotrophic Mode of Nutrition.</title>
        <authorList>
            <person name="Burns J.A."/>
            <person name="Paasch A."/>
            <person name="Narechania A."/>
            <person name="Kim E."/>
        </authorList>
    </citation>
    <scope>NUCLEOTIDE SEQUENCE [LARGE SCALE GENOMIC DNA]</scope>
    <source>
        <strain evidence="11 12">PLY_AMNH</strain>
    </source>
</reference>
<dbReference type="PANTHER" id="PTHR19229:SF250">
    <property type="entry name" value="ABC TRANSPORTER DOMAIN-CONTAINING PROTEIN-RELATED"/>
    <property type="match status" value="1"/>
</dbReference>
<dbReference type="CDD" id="cd03263">
    <property type="entry name" value="ABC_subfamily_A"/>
    <property type="match status" value="1"/>
</dbReference>
<name>A0AAE0EQB7_9CHLO</name>
<dbReference type="InterPro" id="IPR003593">
    <property type="entry name" value="AAA+_ATPase"/>
</dbReference>
<comment type="subcellular location">
    <subcellularLocation>
        <location evidence="1">Membrane</location>
        <topology evidence="1">Multi-pass membrane protein</topology>
    </subcellularLocation>
</comment>
<proteinExistence type="inferred from homology"/>
<keyword evidence="6 9" id="KW-1133">Transmembrane helix</keyword>
<dbReference type="GO" id="GO:0016887">
    <property type="term" value="F:ATP hydrolysis activity"/>
    <property type="evidence" value="ECO:0007669"/>
    <property type="project" value="InterPro"/>
</dbReference>
<dbReference type="EMBL" id="LGRX02035061">
    <property type="protein sequence ID" value="KAK3236394.1"/>
    <property type="molecule type" value="Genomic_DNA"/>
</dbReference>
<feature type="transmembrane region" description="Helical" evidence="9">
    <location>
        <begin position="569"/>
        <end position="592"/>
    </location>
</feature>
<keyword evidence="3 9" id="KW-0812">Transmembrane</keyword>
<dbReference type="GO" id="GO:0005524">
    <property type="term" value="F:ATP binding"/>
    <property type="evidence" value="ECO:0007669"/>
    <property type="project" value="UniProtKB-KW"/>
</dbReference>
<dbReference type="InterPro" id="IPR017871">
    <property type="entry name" value="ABC_transporter-like_CS"/>
</dbReference>
<feature type="transmembrane region" description="Helical" evidence="9">
    <location>
        <begin position="535"/>
        <end position="563"/>
    </location>
</feature>
<keyword evidence="4" id="KW-0547">Nucleotide-binding</keyword>
<protein>
    <recommendedName>
        <fullName evidence="10">ABC transporter domain-containing protein</fullName>
    </recommendedName>
</protein>
<comment type="similarity">
    <text evidence="2">Belongs to the ABC transporter superfamily. ABCA family. CPR flippase (TC 3.A.1.211) subfamily.</text>
</comment>
<evidence type="ECO:0000313" key="11">
    <source>
        <dbReference type="EMBL" id="KAK3236394.1"/>
    </source>
</evidence>
<evidence type="ECO:0000313" key="12">
    <source>
        <dbReference type="Proteomes" id="UP001190700"/>
    </source>
</evidence>
<keyword evidence="7 9" id="KW-0472">Membrane</keyword>
<dbReference type="PANTHER" id="PTHR19229">
    <property type="entry name" value="ATP-BINDING CASSETTE TRANSPORTER SUBFAMILY A ABCA"/>
    <property type="match status" value="1"/>
</dbReference>
<keyword evidence="5" id="KW-0067">ATP-binding</keyword>
<evidence type="ECO:0000256" key="5">
    <source>
        <dbReference type="ARBA" id="ARBA00022840"/>
    </source>
</evidence>
<dbReference type="PROSITE" id="PS00211">
    <property type="entry name" value="ABC_TRANSPORTER_1"/>
    <property type="match status" value="1"/>
</dbReference>
<dbReference type="Pfam" id="PF12698">
    <property type="entry name" value="ABC2_membrane_3"/>
    <property type="match status" value="1"/>
</dbReference>
<evidence type="ECO:0000256" key="7">
    <source>
        <dbReference type="ARBA" id="ARBA00023136"/>
    </source>
</evidence>
<dbReference type="GO" id="GO:0140359">
    <property type="term" value="F:ABC-type transporter activity"/>
    <property type="evidence" value="ECO:0007669"/>
    <property type="project" value="InterPro"/>
</dbReference>
<dbReference type="Proteomes" id="UP001190700">
    <property type="component" value="Unassembled WGS sequence"/>
</dbReference>
<sequence>MLSEGEYELTSLVPEDGKDNSEEGAAADVRELRNTRGVYHWNQLKTLLWKHLLFKMRSPAQTLGEIFSPVLLICVLVYAFSYTYVHHYDAEIYANQTEFASLNYEERTLLDCTALVAQEDGTNQTAEDFARLLGDNLDWGTILEDPTDPLLWSQVISALSGKVDGGGGQAGMPSMQELQAEKRTYEELQSLLRCMQRNTTRGLSHLLGDIQYHNGPLPVVPFDGYVSTSMLFTQMLKQNRRIYHRVVISTGRIAGGGDIGGADAGGGDIDGLGWVGLSRAGCRNITTHHGWNIFGNLLDLGRLAFAAETPEGVPGMARFMRARWTQFDSMFRKRIFESEEEALDFAMGAGAGKLWAVVVFRNVPMYGNASVEPVHSALDYSIRMNFSVVPKTWMVVDILHNYLRTDYKMYYTSGFLSIQAAVDEYAMLRGSISSAREHRAADSRAAAKQAAARGQSAPNDVDVSEALGSASEWGAPMPLAEYNLNPFYKAVGPVLGLVMCLSTLYPLCMLIRGLVEERETRQREVMLIMGLREPLLVASWSITYGVVFGLSAFLCTTVVHYSFFPSSSYSLLLVFFLSFMLSEIPFAFLVASFFSRAKLAAIVGPFLQFMAVMPRYIFFKATDGQAGSGKLMASVLSPTAFTFGADTVGLMEGSSQGIFWASLDTGDPGLGNIILLMLLDGVLYAVLAWLVHYASSKQDYLKDAAVRMLPRALRSRVFASLDGEHGEDAGTFASDVEQPSLGDEHLEPYVRIQGLRKTYKGVEAVKGLDLDIHADQMTALLGHNGAGKTTTISMLTGMVAPTAGDCVVMGRSIRWDKHLARRNVGICPQHNVLFERITVREHLVIYGALKGVPANEMEAQVANWIDEIGLSDKALAYASSLSGGMKRKLQVGLAMIGDSKVVLLDEPTSGMDPVSRRSLWQLLQRCKQGRAVVLTTHYMDEADLLCDSIVILNRGQVRCRGSSLFLKSRFGVGYTLSLTLSRCGAAVGKAVGKVVRKHVAEAEFIRAVAAELTFRLPLDATPLFPDLFRELEEEGAALGVASFGVSMTTLEDVFLHLGDEAAAAEAEDGKPLSLEAVELSEVAAGGRGAHPASVPAEEAVGEQEQERAALVEVELGLDAAEADGQLPRQHCGFFQSVELMLLKRALVASRDMKAMAHFVLLPVVVVSLVLMILHMDFSPAGPALTLNAYLYTDGSRVQYVAFEGWHRYSGDSYSTTEARSAAQHALDRSNSTASIASDGPPIKCHVPTWIPDGAGGSADGGAALAAWKSLEFSPYWSRGDHAEWL</sequence>
<feature type="transmembrane region" description="Helical" evidence="9">
    <location>
        <begin position="599"/>
        <end position="618"/>
    </location>
</feature>
<feature type="region of interest" description="Disordered" evidence="8">
    <location>
        <begin position="1"/>
        <end position="23"/>
    </location>
</feature>
<gene>
    <name evidence="11" type="ORF">CYMTET_53464</name>
</gene>
<feature type="transmembrane region" description="Helical" evidence="9">
    <location>
        <begin position="669"/>
        <end position="691"/>
    </location>
</feature>
<organism evidence="11 12">
    <name type="scientific">Cymbomonas tetramitiformis</name>
    <dbReference type="NCBI Taxonomy" id="36881"/>
    <lineage>
        <taxon>Eukaryota</taxon>
        <taxon>Viridiplantae</taxon>
        <taxon>Chlorophyta</taxon>
        <taxon>Pyramimonadophyceae</taxon>
        <taxon>Pyramimonadales</taxon>
        <taxon>Pyramimonadaceae</taxon>
        <taxon>Cymbomonas</taxon>
    </lineage>
</organism>
<dbReference type="InterPro" id="IPR027417">
    <property type="entry name" value="P-loop_NTPase"/>
</dbReference>
<dbReference type="Gene3D" id="3.40.50.300">
    <property type="entry name" value="P-loop containing nucleotide triphosphate hydrolases"/>
    <property type="match status" value="1"/>
</dbReference>
<dbReference type="FunFam" id="3.40.50.300:FF:000933">
    <property type="entry name" value="ABC transporter A family member 7"/>
    <property type="match status" value="1"/>
</dbReference>
<dbReference type="InterPro" id="IPR026082">
    <property type="entry name" value="ABCA"/>
</dbReference>
<feature type="domain" description="ABC transporter" evidence="10">
    <location>
        <begin position="750"/>
        <end position="979"/>
    </location>
</feature>
<dbReference type="InterPro" id="IPR003439">
    <property type="entry name" value="ABC_transporter-like_ATP-bd"/>
</dbReference>
<evidence type="ECO:0000256" key="9">
    <source>
        <dbReference type="SAM" id="Phobius"/>
    </source>
</evidence>
<dbReference type="Pfam" id="PF00005">
    <property type="entry name" value="ABC_tran"/>
    <property type="match status" value="1"/>
</dbReference>
<comment type="caution">
    <text evidence="11">The sequence shown here is derived from an EMBL/GenBank/DDBJ whole genome shotgun (WGS) entry which is preliminary data.</text>
</comment>
<dbReference type="GO" id="GO:0016020">
    <property type="term" value="C:membrane"/>
    <property type="evidence" value="ECO:0007669"/>
    <property type="project" value="UniProtKB-SubCell"/>
</dbReference>
<keyword evidence="12" id="KW-1185">Reference proteome</keyword>
<evidence type="ECO:0000256" key="8">
    <source>
        <dbReference type="SAM" id="MobiDB-lite"/>
    </source>
</evidence>
<evidence type="ECO:0000259" key="10">
    <source>
        <dbReference type="PROSITE" id="PS50893"/>
    </source>
</evidence>
<accession>A0AAE0EQB7</accession>
<evidence type="ECO:0000256" key="2">
    <source>
        <dbReference type="ARBA" id="ARBA00008526"/>
    </source>
</evidence>
<dbReference type="GO" id="GO:0005319">
    <property type="term" value="F:lipid transporter activity"/>
    <property type="evidence" value="ECO:0007669"/>
    <property type="project" value="TreeGrafter"/>
</dbReference>
<feature type="transmembrane region" description="Helical" evidence="9">
    <location>
        <begin position="1154"/>
        <end position="1175"/>
    </location>
</feature>
<dbReference type="SUPFAM" id="SSF52540">
    <property type="entry name" value="P-loop containing nucleoside triphosphate hydrolases"/>
    <property type="match status" value="1"/>
</dbReference>
<evidence type="ECO:0000256" key="1">
    <source>
        <dbReference type="ARBA" id="ARBA00004141"/>
    </source>
</evidence>
<evidence type="ECO:0000256" key="6">
    <source>
        <dbReference type="ARBA" id="ARBA00022989"/>
    </source>
</evidence>